<dbReference type="GO" id="GO:0051996">
    <property type="term" value="F:squalene synthase [NAD(P)H] activity"/>
    <property type="evidence" value="ECO:0007669"/>
    <property type="project" value="UniProtKB-EC"/>
</dbReference>
<dbReference type="RefSeq" id="WP_114401965.1">
    <property type="nucleotide sequence ID" value="NZ_QPGB01000001.1"/>
</dbReference>
<dbReference type="Gene3D" id="1.10.600.10">
    <property type="entry name" value="Farnesyl Diphosphate Synthase"/>
    <property type="match status" value="1"/>
</dbReference>
<dbReference type="EC" id="2.5.1.21" evidence="2"/>
<dbReference type="InterPro" id="IPR033904">
    <property type="entry name" value="Trans_IPPS_HH"/>
</dbReference>
<dbReference type="PROSITE" id="PS01045">
    <property type="entry name" value="SQUALEN_PHYTOEN_SYN_2"/>
    <property type="match status" value="1"/>
</dbReference>
<evidence type="ECO:0000313" key="3">
    <source>
        <dbReference type="Proteomes" id="UP000252357"/>
    </source>
</evidence>
<reference evidence="2 3" key="1">
    <citation type="journal article" date="2018" name="Int. J. Syst. Evol. Microbiol.">
        <title>Parvibium lacunae gen. nov., sp. nov., a new member of the family Alcaligenaceae isolated from a freshwater pond.</title>
        <authorList>
            <person name="Chen W.M."/>
            <person name="Xie P.B."/>
            <person name="Hsu M.Y."/>
            <person name="Sheu S.Y."/>
        </authorList>
    </citation>
    <scope>NUCLEOTIDE SEQUENCE [LARGE SCALE GENOMIC DNA]</scope>
    <source>
        <strain evidence="2 3">KMB9</strain>
    </source>
</reference>
<dbReference type="InterPro" id="IPR002060">
    <property type="entry name" value="Squ/phyt_synthse"/>
</dbReference>
<evidence type="ECO:0000313" key="2">
    <source>
        <dbReference type="EMBL" id="RCS59818.1"/>
    </source>
</evidence>
<organism evidence="2 3">
    <name type="scientific">Parvibium lacunae</name>
    <dbReference type="NCBI Taxonomy" id="1888893"/>
    <lineage>
        <taxon>Bacteria</taxon>
        <taxon>Pseudomonadati</taxon>
        <taxon>Pseudomonadota</taxon>
        <taxon>Betaproteobacteria</taxon>
        <taxon>Burkholderiales</taxon>
        <taxon>Alcaligenaceae</taxon>
        <taxon>Parvibium</taxon>
    </lineage>
</organism>
<sequence>MTPDEYCQHKAAQSGSSFYYAFLFLPSAQRRAITALYAYCREVDDVVDECQDPSVAQTKLTWWEKQIHQLYDSLDTEKPIATHPVLQALAPHILSYQIERRYLLDILQGMRMDLEQSRYLDFKQLEKYCYHVAGAVGILAARIFGQESPATAAYATQLGQALQLTNILRDVGEDARKGRIYLPIEDLQRFNVKAHDILSGQYNDNFRALMQFEYTRAQQAYVSALQALPNEARRAQRPGLIMAAVYHTLLQELADSDFQVLHQRISLTPIRKLWLAWSTWVWRWRHINFQ</sequence>
<protein>
    <submittedName>
        <fullName evidence="2">Squalene synthase HpnD</fullName>
        <ecNumber evidence="2">2.5.1.21</ecNumber>
    </submittedName>
</protein>
<keyword evidence="1 2" id="KW-0808">Transferase</keyword>
<dbReference type="SFLD" id="SFLDS00005">
    <property type="entry name" value="Isoprenoid_Synthase_Type_I"/>
    <property type="match status" value="1"/>
</dbReference>
<dbReference type="GO" id="GO:0016117">
    <property type="term" value="P:carotenoid biosynthetic process"/>
    <property type="evidence" value="ECO:0007669"/>
    <property type="project" value="InterPro"/>
</dbReference>
<keyword evidence="3" id="KW-1185">Reference proteome</keyword>
<dbReference type="SFLD" id="SFLDG01018">
    <property type="entry name" value="Squalene/Phytoene_Synthase_Lik"/>
    <property type="match status" value="1"/>
</dbReference>
<proteinExistence type="predicted"/>
<accession>A0A368L7Y8</accession>
<name>A0A368L7Y8_9BURK</name>
<dbReference type="AlphaFoldDB" id="A0A368L7Y8"/>
<comment type="caution">
    <text evidence="2">The sequence shown here is derived from an EMBL/GenBank/DDBJ whole genome shotgun (WGS) entry which is preliminary data.</text>
</comment>
<dbReference type="PANTHER" id="PTHR31480">
    <property type="entry name" value="BIFUNCTIONAL LYCOPENE CYCLASE/PHYTOENE SYNTHASE"/>
    <property type="match status" value="1"/>
</dbReference>
<dbReference type="InterPro" id="IPR044843">
    <property type="entry name" value="Trans_IPPS_bact-type"/>
</dbReference>
<dbReference type="GO" id="GO:0004311">
    <property type="term" value="F:geranylgeranyl diphosphate synthase activity"/>
    <property type="evidence" value="ECO:0007669"/>
    <property type="project" value="InterPro"/>
</dbReference>
<dbReference type="InterPro" id="IPR017828">
    <property type="entry name" value="SQ_synth_HpnD-like"/>
</dbReference>
<gene>
    <name evidence="2" type="primary">hpnD</name>
    <name evidence="2" type="ORF">DU000_03715</name>
</gene>
<dbReference type="InterPro" id="IPR008949">
    <property type="entry name" value="Isoprenoid_synthase_dom_sf"/>
</dbReference>
<dbReference type="SFLD" id="SFLDG01212">
    <property type="entry name" value="Phytoene_synthase_like"/>
    <property type="match status" value="1"/>
</dbReference>
<dbReference type="Proteomes" id="UP000252357">
    <property type="component" value="Unassembled WGS sequence"/>
</dbReference>
<dbReference type="EMBL" id="QPGB01000001">
    <property type="protein sequence ID" value="RCS59818.1"/>
    <property type="molecule type" value="Genomic_DNA"/>
</dbReference>
<dbReference type="SUPFAM" id="SSF48576">
    <property type="entry name" value="Terpenoid synthases"/>
    <property type="match status" value="1"/>
</dbReference>
<evidence type="ECO:0000256" key="1">
    <source>
        <dbReference type="ARBA" id="ARBA00022679"/>
    </source>
</evidence>
<dbReference type="InterPro" id="IPR019845">
    <property type="entry name" value="Squalene/phytoene_synthase_CS"/>
</dbReference>
<dbReference type="CDD" id="cd00683">
    <property type="entry name" value="Trans_IPPS_HH"/>
    <property type="match status" value="1"/>
</dbReference>
<dbReference type="NCBIfam" id="TIGR03465">
    <property type="entry name" value="HpnD"/>
    <property type="match status" value="1"/>
</dbReference>
<dbReference type="Pfam" id="PF00494">
    <property type="entry name" value="SQS_PSY"/>
    <property type="match status" value="1"/>
</dbReference>
<dbReference type="OrthoDB" id="9807580at2"/>